<reference evidence="3 4" key="1">
    <citation type="submission" date="2018-03" db="EMBL/GenBank/DDBJ databases">
        <title>Cross-interface Injection: A General Nanoliter Liquid Handling Method Applied to Single Cells Genome Amplification Automated Nanoliter Liquid Handling Applied to Single Cell Multiple Displacement Amplification.</title>
        <authorList>
            <person name="Yun J."/>
            <person name="Xu P."/>
            <person name="Xu J."/>
            <person name="Dai X."/>
            <person name="Wang Y."/>
            <person name="Zheng X."/>
            <person name="Cao C."/>
            <person name="Yi Q."/>
            <person name="Zhu Y."/>
            <person name="Wang L."/>
            <person name="Dong Z."/>
            <person name="Huang Y."/>
            <person name="Huang L."/>
            <person name="Du W."/>
        </authorList>
    </citation>
    <scope>NUCLEOTIDE SEQUENCE [LARGE SCALE GENOMIC DNA]</scope>
    <source>
        <strain evidence="3 4">Z-D1-2</strain>
    </source>
</reference>
<dbReference type="InterPro" id="IPR022409">
    <property type="entry name" value="PKD/Chitinase_dom"/>
</dbReference>
<dbReference type="InterPro" id="IPR035986">
    <property type="entry name" value="PKD_dom_sf"/>
</dbReference>
<organism evidence="3 4">
    <name type="scientific">Marivirga lumbricoides</name>
    <dbReference type="NCBI Taxonomy" id="1046115"/>
    <lineage>
        <taxon>Bacteria</taxon>
        <taxon>Pseudomonadati</taxon>
        <taxon>Bacteroidota</taxon>
        <taxon>Cytophagia</taxon>
        <taxon>Cytophagales</taxon>
        <taxon>Marivirgaceae</taxon>
        <taxon>Marivirga</taxon>
    </lineage>
</organism>
<dbReference type="GO" id="GO:0016020">
    <property type="term" value="C:membrane"/>
    <property type="evidence" value="ECO:0007669"/>
    <property type="project" value="TreeGrafter"/>
</dbReference>
<comment type="caution">
    <text evidence="3">The sequence shown here is derived from an EMBL/GenBank/DDBJ whole genome shotgun (WGS) entry which is preliminary data.</text>
</comment>
<dbReference type="SUPFAM" id="SSF49299">
    <property type="entry name" value="PKD domain"/>
    <property type="match status" value="3"/>
</dbReference>
<dbReference type="GO" id="GO:0031410">
    <property type="term" value="C:cytoplasmic vesicle"/>
    <property type="evidence" value="ECO:0007669"/>
    <property type="project" value="TreeGrafter"/>
</dbReference>
<dbReference type="PANTHER" id="PTHR46182:SF2">
    <property type="entry name" value="FI19480P1"/>
    <property type="match status" value="1"/>
</dbReference>
<dbReference type="Gene3D" id="2.60.40.10">
    <property type="entry name" value="Immunoglobulins"/>
    <property type="match status" value="3"/>
</dbReference>
<sequence length="293" mass="30896">ADPAPIFTVYEGVGHNAWDRAFRTDNSIHTPNVYQWLLAQRMGDQPPSPPSVTASNDVELTIPENTVELTASANDPDGEIVSILWERVSGPNNPTTGVLDELELSISNLVVGVYIYRITVTDNDNLSASDQVIITVLPEPTNTPPSVNAGNNLVITLPLNSITLNGNASDADGAIASTLWEQVSGPSSSNIVSANNLTSEVNNLIEGSYIFSLTATDDDGESADDNVTVTVQPEPPNIPPIANAGQNISITLPNNEVTIIGSGSDEDGTIEGYQWSQSSGPNIATTTNLSGQE</sequence>
<dbReference type="Proteomes" id="UP000240608">
    <property type="component" value="Unassembled WGS sequence"/>
</dbReference>
<gene>
    <name evidence="3" type="ORF">C9994_15980</name>
</gene>
<feature type="region of interest" description="Disordered" evidence="1">
    <location>
        <begin position="273"/>
        <end position="293"/>
    </location>
</feature>
<name>A0A2T4DBS8_9BACT</name>
<feature type="non-terminal residue" evidence="3">
    <location>
        <position position="1"/>
    </location>
</feature>
<feature type="non-terminal residue" evidence="3">
    <location>
        <position position="293"/>
    </location>
</feature>
<accession>A0A2T4DBS8</accession>
<evidence type="ECO:0000256" key="1">
    <source>
        <dbReference type="SAM" id="MobiDB-lite"/>
    </source>
</evidence>
<proteinExistence type="predicted"/>
<protein>
    <recommendedName>
        <fullName evidence="2">PKD/Chitinase domain-containing protein</fullName>
    </recommendedName>
</protein>
<dbReference type="PANTHER" id="PTHR46182">
    <property type="entry name" value="FI19480P1"/>
    <property type="match status" value="1"/>
</dbReference>
<feature type="compositionally biased region" description="Polar residues" evidence="1">
    <location>
        <begin position="274"/>
        <end position="293"/>
    </location>
</feature>
<dbReference type="Pfam" id="PF22352">
    <property type="entry name" value="K319L-like_PKD"/>
    <property type="match status" value="3"/>
</dbReference>
<dbReference type="AlphaFoldDB" id="A0A2T4DBS8"/>
<evidence type="ECO:0000313" key="4">
    <source>
        <dbReference type="Proteomes" id="UP000240608"/>
    </source>
</evidence>
<feature type="domain" description="PKD/Chitinase" evidence="2">
    <location>
        <begin position="49"/>
        <end position="139"/>
    </location>
</feature>
<feature type="domain" description="PKD/Chitinase" evidence="2">
    <location>
        <begin position="146"/>
        <end position="234"/>
    </location>
</feature>
<dbReference type="EMBL" id="PYVU01000439">
    <property type="protein sequence ID" value="PTB91207.1"/>
    <property type="molecule type" value="Genomic_DNA"/>
</dbReference>
<evidence type="ECO:0000313" key="3">
    <source>
        <dbReference type="EMBL" id="PTB91207.1"/>
    </source>
</evidence>
<dbReference type="InterPro" id="IPR029865">
    <property type="entry name" value="KIAA0319-like"/>
</dbReference>
<dbReference type="InterPro" id="IPR013783">
    <property type="entry name" value="Ig-like_fold"/>
</dbReference>
<dbReference type="SMART" id="SM00089">
    <property type="entry name" value="PKD"/>
    <property type="match status" value="2"/>
</dbReference>
<evidence type="ECO:0000259" key="2">
    <source>
        <dbReference type="SMART" id="SM00089"/>
    </source>
</evidence>